<proteinExistence type="predicted"/>
<gene>
    <name evidence="14" type="ORF">ACFSOX_06690</name>
</gene>
<dbReference type="RefSeq" id="WP_378477020.1">
    <property type="nucleotide sequence ID" value="NZ_JBHUIW010000005.1"/>
</dbReference>
<comment type="cofactor">
    <cofactor evidence="1">
        <name>Mg(2+)</name>
        <dbReference type="ChEBI" id="CHEBI:18420"/>
    </cofactor>
</comment>
<keyword evidence="2" id="KW-0444">Lipid biosynthesis</keyword>
<dbReference type="SUPFAM" id="SSF111331">
    <property type="entry name" value="NAD kinase/diacylglycerol kinase-like"/>
    <property type="match status" value="1"/>
</dbReference>
<dbReference type="Pfam" id="PF19279">
    <property type="entry name" value="YegS_C"/>
    <property type="match status" value="1"/>
</dbReference>
<dbReference type="EMBL" id="JBHUIW010000005">
    <property type="protein sequence ID" value="MFD2181834.1"/>
    <property type="molecule type" value="Genomic_DNA"/>
</dbReference>
<keyword evidence="10" id="KW-0594">Phospholipid biosynthesis</keyword>
<dbReference type="Pfam" id="PF00781">
    <property type="entry name" value="DAGK_cat"/>
    <property type="match status" value="1"/>
</dbReference>
<evidence type="ECO:0000256" key="9">
    <source>
        <dbReference type="ARBA" id="ARBA00023098"/>
    </source>
</evidence>
<keyword evidence="9" id="KW-0443">Lipid metabolism</keyword>
<keyword evidence="7" id="KW-0067">ATP-binding</keyword>
<sequence length="324" mass="34038">MSDVTATHGDEGESHAADDARHPRRVVLIVNARSRRGQRRFDTALRLLGERGFLITAAHAVTDPARLGDVAEAAAAERDHLVVVGGGDGTISTVAGIVAARGEAARPLLGLLPLGTANSFAKALGLPLELDRAVDVLRDGVATNIDLGRLDERWFANAVAIGLAADIARGSAHGSAHLAKRWAGRATYLMVAAGRLARHRPFRCTVAHDGGTSVFDALDLRVANGGWQGGVLVAPDAGLATGDLLVRVIPGPSPHRLLRTWWRALRGVPPAPSDVVTLRTRSATIATDRPRPVSVDGEVVAATPVRVTVAPGALRILLPRERHG</sequence>
<feature type="compositionally biased region" description="Basic and acidic residues" evidence="12">
    <location>
        <begin position="8"/>
        <end position="20"/>
    </location>
</feature>
<name>A0ABW5AIR7_9BRAD</name>
<evidence type="ECO:0000256" key="1">
    <source>
        <dbReference type="ARBA" id="ARBA00001946"/>
    </source>
</evidence>
<feature type="region of interest" description="Disordered" evidence="12">
    <location>
        <begin position="1"/>
        <end position="20"/>
    </location>
</feature>
<dbReference type="InterPro" id="IPR016064">
    <property type="entry name" value="NAD/diacylglycerol_kinase_sf"/>
</dbReference>
<dbReference type="Proteomes" id="UP001597314">
    <property type="component" value="Unassembled WGS sequence"/>
</dbReference>
<dbReference type="PROSITE" id="PS50146">
    <property type="entry name" value="DAGK"/>
    <property type="match status" value="1"/>
</dbReference>
<evidence type="ECO:0000256" key="12">
    <source>
        <dbReference type="SAM" id="MobiDB-lite"/>
    </source>
</evidence>
<dbReference type="Gene3D" id="3.40.50.10330">
    <property type="entry name" value="Probable inorganic polyphosphate/atp-NAD kinase, domain 1"/>
    <property type="match status" value="1"/>
</dbReference>
<keyword evidence="11" id="KW-1208">Phospholipid metabolism</keyword>
<accession>A0ABW5AIR7</accession>
<dbReference type="InterPro" id="IPR001206">
    <property type="entry name" value="Diacylglycerol_kinase_cat_dom"/>
</dbReference>
<keyword evidence="5" id="KW-0547">Nucleotide-binding</keyword>
<dbReference type="GO" id="GO:0016301">
    <property type="term" value="F:kinase activity"/>
    <property type="evidence" value="ECO:0007669"/>
    <property type="project" value="UniProtKB-KW"/>
</dbReference>
<evidence type="ECO:0000256" key="7">
    <source>
        <dbReference type="ARBA" id="ARBA00022840"/>
    </source>
</evidence>
<evidence type="ECO:0000256" key="11">
    <source>
        <dbReference type="ARBA" id="ARBA00023264"/>
    </source>
</evidence>
<evidence type="ECO:0000256" key="6">
    <source>
        <dbReference type="ARBA" id="ARBA00022777"/>
    </source>
</evidence>
<dbReference type="EC" id="2.7.1.-" evidence="14"/>
<dbReference type="PANTHER" id="PTHR12358">
    <property type="entry name" value="SPHINGOSINE KINASE"/>
    <property type="match status" value="1"/>
</dbReference>
<organism evidence="14 15">
    <name type="scientific">Rhodoplanes azumiensis</name>
    <dbReference type="NCBI Taxonomy" id="1897628"/>
    <lineage>
        <taxon>Bacteria</taxon>
        <taxon>Pseudomonadati</taxon>
        <taxon>Pseudomonadota</taxon>
        <taxon>Alphaproteobacteria</taxon>
        <taxon>Hyphomicrobiales</taxon>
        <taxon>Nitrobacteraceae</taxon>
        <taxon>Rhodoplanes</taxon>
    </lineage>
</organism>
<dbReference type="InterPro" id="IPR005218">
    <property type="entry name" value="Diacylglycerol/lipid_kinase"/>
</dbReference>
<keyword evidence="8" id="KW-0460">Magnesium</keyword>
<comment type="caution">
    <text evidence="14">The sequence shown here is derived from an EMBL/GenBank/DDBJ whole genome shotgun (WGS) entry which is preliminary data.</text>
</comment>
<reference evidence="15" key="1">
    <citation type="journal article" date="2019" name="Int. J. Syst. Evol. Microbiol.">
        <title>The Global Catalogue of Microorganisms (GCM) 10K type strain sequencing project: providing services to taxonomists for standard genome sequencing and annotation.</title>
        <authorList>
            <consortium name="The Broad Institute Genomics Platform"/>
            <consortium name="The Broad Institute Genome Sequencing Center for Infectious Disease"/>
            <person name="Wu L."/>
            <person name="Ma J."/>
        </authorList>
    </citation>
    <scope>NUCLEOTIDE SEQUENCE [LARGE SCALE GENOMIC DNA]</scope>
    <source>
        <strain evidence="15">CGMCC 1.6774</strain>
    </source>
</reference>
<evidence type="ECO:0000256" key="10">
    <source>
        <dbReference type="ARBA" id="ARBA00023209"/>
    </source>
</evidence>
<evidence type="ECO:0000259" key="13">
    <source>
        <dbReference type="PROSITE" id="PS50146"/>
    </source>
</evidence>
<dbReference type="PANTHER" id="PTHR12358:SF106">
    <property type="entry name" value="LIPID KINASE YEGS"/>
    <property type="match status" value="1"/>
</dbReference>
<dbReference type="InterPro" id="IPR045540">
    <property type="entry name" value="YegS/DAGK_C"/>
</dbReference>
<feature type="domain" description="DAGKc" evidence="13">
    <location>
        <begin position="21"/>
        <end position="153"/>
    </location>
</feature>
<evidence type="ECO:0000256" key="4">
    <source>
        <dbReference type="ARBA" id="ARBA00022723"/>
    </source>
</evidence>
<evidence type="ECO:0000256" key="3">
    <source>
        <dbReference type="ARBA" id="ARBA00022679"/>
    </source>
</evidence>
<protein>
    <submittedName>
        <fullName evidence="14">Diacylglycerol/lipid kinase family protein</fullName>
        <ecNumber evidence="14">2.7.1.-</ecNumber>
    </submittedName>
</protein>
<keyword evidence="6 14" id="KW-0418">Kinase</keyword>
<keyword evidence="15" id="KW-1185">Reference proteome</keyword>
<keyword evidence="4" id="KW-0479">Metal-binding</keyword>
<evidence type="ECO:0000313" key="14">
    <source>
        <dbReference type="EMBL" id="MFD2181834.1"/>
    </source>
</evidence>
<dbReference type="Gene3D" id="2.60.200.40">
    <property type="match status" value="1"/>
</dbReference>
<keyword evidence="3 14" id="KW-0808">Transferase</keyword>
<dbReference type="InterPro" id="IPR017438">
    <property type="entry name" value="ATP-NAD_kinase_N"/>
</dbReference>
<evidence type="ECO:0000313" key="15">
    <source>
        <dbReference type="Proteomes" id="UP001597314"/>
    </source>
</evidence>
<dbReference type="InterPro" id="IPR050187">
    <property type="entry name" value="Lipid_Phosphate_FormReg"/>
</dbReference>
<evidence type="ECO:0000256" key="8">
    <source>
        <dbReference type="ARBA" id="ARBA00022842"/>
    </source>
</evidence>
<dbReference type="NCBIfam" id="TIGR00147">
    <property type="entry name" value="YegS/Rv2252/BmrU family lipid kinase"/>
    <property type="match status" value="1"/>
</dbReference>
<evidence type="ECO:0000256" key="5">
    <source>
        <dbReference type="ARBA" id="ARBA00022741"/>
    </source>
</evidence>
<dbReference type="SMART" id="SM00046">
    <property type="entry name" value="DAGKc"/>
    <property type="match status" value="1"/>
</dbReference>
<evidence type="ECO:0000256" key="2">
    <source>
        <dbReference type="ARBA" id="ARBA00022516"/>
    </source>
</evidence>